<dbReference type="PANTHER" id="PTHR47505">
    <property type="entry name" value="DNA UTILIZATION PROTEIN YHGH"/>
    <property type="match status" value="1"/>
</dbReference>
<dbReference type="Gene3D" id="3.40.50.2020">
    <property type="match status" value="1"/>
</dbReference>
<reference evidence="3" key="1">
    <citation type="submission" date="2019-11" db="EMBL/GenBank/DDBJ databases">
        <authorList>
            <person name="Feng L."/>
        </authorList>
    </citation>
    <scope>NUCLEOTIDE SEQUENCE</scope>
    <source>
        <strain evidence="3">CTertiumLFYP3</strain>
    </source>
</reference>
<evidence type="ECO:0000256" key="1">
    <source>
        <dbReference type="ARBA" id="ARBA00008007"/>
    </source>
</evidence>
<dbReference type="InterPro" id="IPR000836">
    <property type="entry name" value="PRTase_dom"/>
</dbReference>
<accession>A0A6N3CWM5</accession>
<sequence length="214" mass="24357">MGKGIIKLLNEIKEEILDIIYPPINKCIICDSEFIGICPLCNSTIKRCINDDNVISYGHYKGALKKLLLEFKYKKNFTAGRVLAFYLYELIKENKIEAEAIVFIPSSKRALKDRGFNQCEFLAKEISRRSDIKIYKDIIKAKNIKEQKTLSKEDRIKNVKDAFKIKDKNNIKGKKIILLDDVITTGATLFECEKILKAAGATSINILTVAKSFI</sequence>
<dbReference type="RefSeq" id="WP_156626244.1">
    <property type="nucleotide sequence ID" value="NZ_CACRTO010000018.1"/>
</dbReference>
<proteinExistence type="inferred from homology"/>
<dbReference type="InterPro" id="IPR051910">
    <property type="entry name" value="ComF/GntX_DNA_util-trans"/>
</dbReference>
<feature type="domain" description="Phosphoribosyltransferase" evidence="2">
    <location>
        <begin position="120"/>
        <end position="210"/>
    </location>
</feature>
<dbReference type="PANTHER" id="PTHR47505:SF1">
    <property type="entry name" value="DNA UTILIZATION PROTEIN YHGH"/>
    <property type="match status" value="1"/>
</dbReference>
<name>A0A6N3CWM5_9CLOT</name>
<protein>
    <submittedName>
        <fullName evidence="3">DNA utilization protein GntX</fullName>
    </submittedName>
</protein>
<evidence type="ECO:0000259" key="2">
    <source>
        <dbReference type="Pfam" id="PF00156"/>
    </source>
</evidence>
<dbReference type="EMBL" id="CACRTO010000018">
    <property type="protein sequence ID" value="VYU21426.1"/>
    <property type="molecule type" value="Genomic_DNA"/>
</dbReference>
<comment type="similarity">
    <text evidence="1">Belongs to the ComF/GntX family.</text>
</comment>
<evidence type="ECO:0000313" key="3">
    <source>
        <dbReference type="EMBL" id="VYU21426.1"/>
    </source>
</evidence>
<gene>
    <name evidence="3" type="ORF">CTLFYP3_01776</name>
</gene>
<dbReference type="CDD" id="cd06223">
    <property type="entry name" value="PRTases_typeI"/>
    <property type="match status" value="1"/>
</dbReference>
<dbReference type="AlphaFoldDB" id="A0A6N3CWM5"/>
<dbReference type="InterPro" id="IPR029057">
    <property type="entry name" value="PRTase-like"/>
</dbReference>
<organism evidence="3">
    <name type="scientific">Clostridium tertium</name>
    <dbReference type="NCBI Taxonomy" id="1559"/>
    <lineage>
        <taxon>Bacteria</taxon>
        <taxon>Bacillati</taxon>
        <taxon>Bacillota</taxon>
        <taxon>Clostridia</taxon>
        <taxon>Eubacteriales</taxon>
        <taxon>Clostridiaceae</taxon>
        <taxon>Clostridium</taxon>
    </lineage>
</organism>
<dbReference type="Pfam" id="PF00156">
    <property type="entry name" value="Pribosyltran"/>
    <property type="match status" value="1"/>
</dbReference>
<dbReference type="SUPFAM" id="SSF53271">
    <property type="entry name" value="PRTase-like"/>
    <property type="match status" value="1"/>
</dbReference>